<dbReference type="STRING" id="543379.A0A232FL69"/>
<dbReference type="PANTHER" id="PTHR24276">
    <property type="entry name" value="POLYSERASE-RELATED"/>
    <property type="match status" value="1"/>
</dbReference>
<evidence type="ECO:0000259" key="5">
    <source>
        <dbReference type="PROSITE" id="PS50240"/>
    </source>
</evidence>
<dbReference type="AlphaFoldDB" id="A0A232FL69"/>
<evidence type="ECO:0000313" key="7">
    <source>
        <dbReference type="Proteomes" id="UP000215335"/>
    </source>
</evidence>
<keyword evidence="2" id="KW-0378">Hydrolase</keyword>
<dbReference type="Proteomes" id="UP000215335">
    <property type="component" value="Unassembled WGS sequence"/>
</dbReference>
<comment type="caution">
    <text evidence="6">The sequence shown here is derived from an EMBL/GenBank/DDBJ whole genome shotgun (WGS) entry which is preliminary data.</text>
</comment>
<dbReference type="EMBL" id="NNAY01000068">
    <property type="protein sequence ID" value="OXU31333.1"/>
    <property type="molecule type" value="Genomic_DNA"/>
</dbReference>
<dbReference type="InterPro" id="IPR001254">
    <property type="entry name" value="Trypsin_dom"/>
</dbReference>
<dbReference type="Pfam" id="PF00089">
    <property type="entry name" value="Trypsin"/>
    <property type="match status" value="1"/>
</dbReference>
<organism evidence="6 7">
    <name type="scientific">Trichomalopsis sarcophagae</name>
    <dbReference type="NCBI Taxonomy" id="543379"/>
    <lineage>
        <taxon>Eukaryota</taxon>
        <taxon>Metazoa</taxon>
        <taxon>Ecdysozoa</taxon>
        <taxon>Arthropoda</taxon>
        <taxon>Hexapoda</taxon>
        <taxon>Insecta</taxon>
        <taxon>Pterygota</taxon>
        <taxon>Neoptera</taxon>
        <taxon>Endopterygota</taxon>
        <taxon>Hymenoptera</taxon>
        <taxon>Apocrita</taxon>
        <taxon>Proctotrupomorpha</taxon>
        <taxon>Chalcidoidea</taxon>
        <taxon>Pteromalidae</taxon>
        <taxon>Pteromalinae</taxon>
        <taxon>Trichomalopsis</taxon>
    </lineage>
</organism>
<protein>
    <recommendedName>
        <fullName evidence="5">Peptidase S1 domain-containing protein</fullName>
    </recommendedName>
</protein>
<dbReference type="InterPro" id="IPR050430">
    <property type="entry name" value="Peptidase_S1"/>
</dbReference>
<dbReference type="PROSITE" id="PS50240">
    <property type="entry name" value="TRYPSIN_DOM"/>
    <property type="match status" value="1"/>
</dbReference>
<feature type="domain" description="Peptidase S1" evidence="5">
    <location>
        <begin position="1"/>
        <end position="232"/>
    </location>
</feature>
<accession>A0A232FL69</accession>
<dbReference type="GO" id="GO:0004252">
    <property type="term" value="F:serine-type endopeptidase activity"/>
    <property type="evidence" value="ECO:0007669"/>
    <property type="project" value="InterPro"/>
</dbReference>
<dbReference type="SUPFAM" id="SSF50494">
    <property type="entry name" value="Trypsin-like serine proteases"/>
    <property type="match status" value="1"/>
</dbReference>
<keyword evidence="7" id="KW-1185">Reference proteome</keyword>
<keyword evidence="3" id="KW-0720">Serine protease</keyword>
<evidence type="ECO:0000313" key="6">
    <source>
        <dbReference type="EMBL" id="OXU31333.1"/>
    </source>
</evidence>
<evidence type="ECO:0000256" key="3">
    <source>
        <dbReference type="ARBA" id="ARBA00022825"/>
    </source>
</evidence>
<evidence type="ECO:0000256" key="4">
    <source>
        <dbReference type="ARBA" id="ARBA00023157"/>
    </source>
</evidence>
<dbReference type="GO" id="GO:0006508">
    <property type="term" value="P:proteolysis"/>
    <property type="evidence" value="ECO:0007669"/>
    <property type="project" value="UniProtKB-KW"/>
</dbReference>
<reference evidence="6 7" key="1">
    <citation type="journal article" date="2017" name="Curr. Biol.">
        <title>The Evolution of Venom by Co-option of Single-Copy Genes.</title>
        <authorList>
            <person name="Martinson E.O."/>
            <person name="Mrinalini"/>
            <person name="Kelkar Y.D."/>
            <person name="Chang C.H."/>
            <person name="Werren J.H."/>
        </authorList>
    </citation>
    <scope>NUCLEOTIDE SEQUENCE [LARGE SCALE GENOMIC DNA]</scope>
    <source>
        <strain evidence="6 7">Alberta</strain>
        <tissue evidence="6">Whole body</tissue>
    </source>
</reference>
<dbReference type="InterPro" id="IPR009003">
    <property type="entry name" value="Peptidase_S1_PA"/>
</dbReference>
<dbReference type="InterPro" id="IPR043504">
    <property type="entry name" value="Peptidase_S1_PA_chymotrypsin"/>
</dbReference>
<dbReference type="SMART" id="SM00020">
    <property type="entry name" value="Tryp_SPc"/>
    <property type="match status" value="1"/>
</dbReference>
<dbReference type="Gene3D" id="2.40.10.10">
    <property type="entry name" value="Trypsin-like serine proteases"/>
    <property type="match status" value="3"/>
</dbReference>
<proteinExistence type="predicted"/>
<keyword evidence="4" id="KW-1015">Disulfide bond</keyword>
<dbReference type="OrthoDB" id="10059102at2759"/>
<gene>
    <name evidence="6" type="ORF">TSAR_002534</name>
</gene>
<evidence type="ECO:0000256" key="1">
    <source>
        <dbReference type="ARBA" id="ARBA00022670"/>
    </source>
</evidence>
<name>A0A232FL69_9HYME</name>
<sequence>MSRFSSSLEFPYVVSIQSNFHHWCGSALISDQHVLSCAHCWVNEADNSFYDEKLMGPLTIKAGVNDLNDPKYYFEKVVKDIWMKMLTTGPLNDSLFLLFFEQLKTKLDVINSPNVRIVNLPPLNSPDLYVGQYTLVAGYGNTSYLRSPNFYTGTKLNARAFKFGISITLEIKIIILKKSIFILEGGSGSPMVIHNTVIGVVSSISTPCGLENHPTIFTRVSSWINFIEDAMNERYNQDVAVKHFP</sequence>
<evidence type="ECO:0000256" key="2">
    <source>
        <dbReference type="ARBA" id="ARBA00022801"/>
    </source>
</evidence>
<keyword evidence="1" id="KW-0645">Protease</keyword>
<dbReference type="PANTHER" id="PTHR24276:SF98">
    <property type="entry name" value="FI18310P1-RELATED"/>
    <property type="match status" value="1"/>
</dbReference>